<dbReference type="InterPro" id="IPR025889">
    <property type="entry name" value="GSP17M-like_dom"/>
</dbReference>
<dbReference type="InterPro" id="IPR052948">
    <property type="entry name" value="Low_temp-induced_all0457"/>
</dbReference>
<organism evidence="3 4">
    <name type="scientific">Enhygromyxa salina</name>
    <dbReference type="NCBI Taxonomy" id="215803"/>
    <lineage>
        <taxon>Bacteria</taxon>
        <taxon>Pseudomonadati</taxon>
        <taxon>Myxococcota</taxon>
        <taxon>Polyangia</taxon>
        <taxon>Nannocystales</taxon>
        <taxon>Nannocystaceae</taxon>
        <taxon>Enhygromyxa</taxon>
    </lineage>
</organism>
<accession>A0A2S9XMP0</accession>
<dbReference type="RefSeq" id="WP_106393403.1">
    <property type="nucleotide sequence ID" value="NZ_PVNK01000179.1"/>
</dbReference>
<protein>
    <recommendedName>
        <fullName evidence="2">General stress protein 17M-like domain-containing protein</fullName>
    </recommendedName>
</protein>
<dbReference type="AlphaFoldDB" id="A0A2S9XMP0"/>
<comment type="caution">
    <text evidence="3">The sequence shown here is derived from an EMBL/GenBank/DDBJ whole genome shotgun (WGS) entry which is preliminary data.</text>
</comment>
<dbReference type="PANTHER" id="PTHR36109:SF2">
    <property type="entry name" value="MEMBRANE PROTEIN"/>
    <property type="match status" value="1"/>
</dbReference>
<evidence type="ECO:0000313" key="3">
    <source>
        <dbReference type="EMBL" id="PRP94156.1"/>
    </source>
</evidence>
<feature type="domain" description="General stress protein 17M-like" evidence="2">
    <location>
        <begin position="7"/>
        <end position="74"/>
    </location>
</feature>
<dbReference type="EMBL" id="PVNK01000179">
    <property type="protein sequence ID" value="PRP94156.1"/>
    <property type="molecule type" value="Genomic_DNA"/>
</dbReference>
<sequence length="170" mass="16978">MANSTTMIGIYEDVSDANRAVTRFHEEGFTSEQISIIVSDTTKAKHLAFETGTKAPEGTAGGAIVGGALGAIVAGLTAVAGIVVPGVGLAIAGPLVAALAGLGVGGAVGGLVGGLVGLGFNETEAKFVEDAVKDGHIIIAVTDEDSEQMTVAHGVFESTKARNISKTRTT</sequence>
<evidence type="ECO:0000313" key="4">
    <source>
        <dbReference type="Proteomes" id="UP000237968"/>
    </source>
</evidence>
<keyword evidence="1" id="KW-1133">Transmembrane helix</keyword>
<evidence type="ECO:0000259" key="2">
    <source>
        <dbReference type="Pfam" id="PF11181"/>
    </source>
</evidence>
<dbReference type="PANTHER" id="PTHR36109">
    <property type="entry name" value="MEMBRANE PROTEIN-RELATED"/>
    <property type="match status" value="1"/>
</dbReference>
<name>A0A2S9XMP0_9BACT</name>
<proteinExistence type="predicted"/>
<keyword evidence="1" id="KW-0812">Transmembrane</keyword>
<gene>
    <name evidence="3" type="ORF">ENSA5_41110</name>
</gene>
<reference evidence="3 4" key="1">
    <citation type="submission" date="2018-03" db="EMBL/GenBank/DDBJ databases">
        <title>Draft Genome Sequences of the Obligatory Marine Myxobacteria Enhygromyxa salina SWB005.</title>
        <authorList>
            <person name="Poehlein A."/>
            <person name="Moghaddam J.A."/>
            <person name="Harms H."/>
            <person name="Alanjari M."/>
            <person name="Koenig G.M."/>
            <person name="Daniel R."/>
            <person name="Schaeberle T.F."/>
        </authorList>
    </citation>
    <scope>NUCLEOTIDE SEQUENCE [LARGE SCALE GENOMIC DNA]</scope>
    <source>
        <strain evidence="3 4">SWB005</strain>
    </source>
</reference>
<keyword evidence="4" id="KW-1185">Reference proteome</keyword>
<feature type="transmembrane region" description="Helical" evidence="1">
    <location>
        <begin position="63"/>
        <end position="84"/>
    </location>
</feature>
<dbReference type="Proteomes" id="UP000237968">
    <property type="component" value="Unassembled WGS sequence"/>
</dbReference>
<feature type="transmembrane region" description="Helical" evidence="1">
    <location>
        <begin position="96"/>
        <end position="120"/>
    </location>
</feature>
<evidence type="ECO:0000256" key="1">
    <source>
        <dbReference type="SAM" id="Phobius"/>
    </source>
</evidence>
<keyword evidence="1" id="KW-0472">Membrane</keyword>
<dbReference type="Pfam" id="PF11181">
    <property type="entry name" value="YflT"/>
    <property type="match status" value="1"/>
</dbReference>